<keyword evidence="2" id="KW-0597">Phosphoprotein</keyword>
<evidence type="ECO:0008006" key="11">
    <source>
        <dbReference type="Google" id="ProtNLM"/>
    </source>
</evidence>
<dbReference type="GO" id="GO:0016868">
    <property type="term" value="F:intramolecular phosphotransferase activity"/>
    <property type="evidence" value="ECO:0007669"/>
    <property type="project" value="InterPro"/>
</dbReference>
<evidence type="ECO:0000313" key="9">
    <source>
        <dbReference type="EMBL" id="PIW74959.1"/>
    </source>
</evidence>
<dbReference type="Pfam" id="PF00408">
    <property type="entry name" value="PGM_PMM_IV"/>
    <property type="match status" value="1"/>
</dbReference>
<dbReference type="Pfam" id="PF02880">
    <property type="entry name" value="PGM_PMM_III"/>
    <property type="match status" value="1"/>
</dbReference>
<keyword evidence="4" id="KW-0460">Magnesium</keyword>
<dbReference type="Gene3D" id="3.30.310.50">
    <property type="entry name" value="Alpha-D-phosphohexomutase, C-terminal domain"/>
    <property type="match status" value="1"/>
</dbReference>
<dbReference type="GO" id="GO:0046872">
    <property type="term" value="F:metal ion binding"/>
    <property type="evidence" value="ECO:0007669"/>
    <property type="project" value="UniProtKB-KW"/>
</dbReference>
<feature type="domain" description="Alpha-D-phosphohexomutase C-terminal" evidence="6">
    <location>
        <begin position="231"/>
        <end position="299"/>
    </location>
</feature>
<evidence type="ECO:0000256" key="5">
    <source>
        <dbReference type="ARBA" id="ARBA00023235"/>
    </source>
</evidence>
<dbReference type="InterPro" id="IPR005846">
    <property type="entry name" value="A-D-PHexomutase_a/b/a-III"/>
</dbReference>
<evidence type="ECO:0000313" key="10">
    <source>
        <dbReference type="Proteomes" id="UP000231280"/>
    </source>
</evidence>
<comment type="cofactor">
    <cofactor evidence="1">
        <name>Mg(2+)</name>
        <dbReference type="ChEBI" id="CHEBI:18420"/>
    </cofactor>
</comment>
<organism evidence="9 10">
    <name type="scientific">Candidatus Portnoybacteria bacterium CG_4_8_14_3_um_filter_44_10</name>
    <dbReference type="NCBI Taxonomy" id="1974802"/>
    <lineage>
        <taxon>Bacteria</taxon>
        <taxon>Candidatus Portnoyibacteriota</taxon>
    </lineage>
</organism>
<dbReference type="Gene3D" id="3.40.120.10">
    <property type="entry name" value="Alpha-D-Glucose-1,6-Bisphosphate, subunit A, domain 3"/>
    <property type="match status" value="2"/>
</dbReference>
<reference evidence="10" key="1">
    <citation type="submission" date="2017-09" db="EMBL/GenBank/DDBJ databases">
        <title>Depth-based differentiation of microbial function through sediment-hosted aquifers and enrichment of novel symbionts in the deep terrestrial subsurface.</title>
        <authorList>
            <person name="Probst A.J."/>
            <person name="Ladd B."/>
            <person name="Jarett J.K."/>
            <person name="Geller-Mcgrath D.E."/>
            <person name="Sieber C.M.K."/>
            <person name="Emerson J.B."/>
            <person name="Anantharaman K."/>
            <person name="Thomas B.C."/>
            <person name="Malmstrom R."/>
            <person name="Stieglmeier M."/>
            <person name="Klingl A."/>
            <person name="Woyke T."/>
            <person name="Ryan C.M."/>
            <person name="Banfield J.F."/>
        </authorList>
    </citation>
    <scope>NUCLEOTIDE SEQUENCE [LARGE SCALE GENOMIC DNA]</scope>
</reference>
<keyword evidence="5" id="KW-0413">Isomerase</keyword>
<dbReference type="PANTHER" id="PTHR43771:SF1">
    <property type="entry name" value="PHOSPHOMANNOMUTASE"/>
    <property type="match status" value="1"/>
</dbReference>
<gene>
    <name evidence="9" type="ORF">CO002_04715</name>
</gene>
<dbReference type="InterPro" id="IPR005843">
    <property type="entry name" value="A-D-PHexomutase_C"/>
</dbReference>
<sequence>MDERGSVIPRNILDEYIQHVLGFCGQIKGLRVVADYGNGVGAVSGREVFNKLNIDYIPMYEELDGSFPNHFPDPHNIENMNELRERVKAEKANLGIFFDGDADRSIMIDETGEIVFADMLVAALAREELKKYPGEKVYYDLRFSKAVKEIIEQSGGVPIMMRVGNPFYKKEMALRGGALAGEFSGHLFFKENYAIDDGLFAAIKTMDLICKLGKRLSELINPLKKYFATEEINMKISDADETLKKVKEHYKDGHSIDLDGVYIEYPDWWFSLRKSNTEPVVRLRLEANNKDLLEEKRGELVRLIGS</sequence>
<evidence type="ECO:0000256" key="4">
    <source>
        <dbReference type="ARBA" id="ARBA00022842"/>
    </source>
</evidence>
<accession>A0A2M7IEQ8</accession>
<evidence type="ECO:0000259" key="8">
    <source>
        <dbReference type="Pfam" id="PF02880"/>
    </source>
</evidence>
<dbReference type="AlphaFoldDB" id="A0A2M7IEQ8"/>
<feature type="domain" description="Alpha-D-phosphohexomutase alpha/beta/alpha" evidence="8">
    <location>
        <begin position="118"/>
        <end position="226"/>
    </location>
</feature>
<evidence type="ECO:0000256" key="1">
    <source>
        <dbReference type="ARBA" id="ARBA00001946"/>
    </source>
</evidence>
<dbReference type="SUPFAM" id="SSF53738">
    <property type="entry name" value="Phosphoglucomutase, first 3 domains"/>
    <property type="match status" value="2"/>
</dbReference>
<keyword evidence="3" id="KW-0479">Metal-binding</keyword>
<dbReference type="PANTHER" id="PTHR43771">
    <property type="entry name" value="PHOSPHOMANNOMUTASE"/>
    <property type="match status" value="1"/>
</dbReference>
<dbReference type="Proteomes" id="UP000231280">
    <property type="component" value="Unassembled WGS sequence"/>
</dbReference>
<evidence type="ECO:0000256" key="3">
    <source>
        <dbReference type="ARBA" id="ARBA00022723"/>
    </source>
</evidence>
<protein>
    <recommendedName>
        <fullName evidence="11">Phosphomannomutase/phosphoglucomutase</fullName>
    </recommendedName>
</protein>
<dbReference type="InterPro" id="IPR016055">
    <property type="entry name" value="A-D-PHexomutase_a/b/a-I/II/III"/>
</dbReference>
<dbReference type="InterPro" id="IPR005841">
    <property type="entry name" value="Alpha-D-phosphohexomutase_SF"/>
</dbReference>
<evidence type="ECO:0000256" key="2">
    <source>
        <dbReference type="ARBA" id="ARBA00022553"/>
    </source>
</evidence>
<dbReference type="InterPro" id="IPR036900">
    <property type="entry name" value="A-D-PHexomutase_C_sf"/>
</dbReference>
<dbReference type="EMBL" id="PFGX01000132">
    <property type="protein sequence ID" value="PIW74959.1"/>
    <property type="molecule type" value="Genomic_DNA"/>
</dbReference>
<dbReference type="Pfam" id="PF02879">
    <property type="entry name" value="PGM_PMM_II"/>
    <property type="match status" value="1"/>
</dbReference>
<evidence type="ECO:0000259" key="6">
    <source>
        <dbReference type="Pfam" id="PF00408"/>
    </source>
</evidence>
<dbReference type="InterPro" id="IPR005845">
    <property type="entry name" value="A-D-PHexomutase_a/b/a-II"/>
</dbReference>
<feature type="domain" description="Alpha-D-phosphohexomutase alpha/beta/alpha" evidence="7">
    <location>
        <begin position="14"/>
        <end position="112"/>
    </location>
</feature>
<dbReference type="GO" id="GO:0005975">
    <property type="term" value="P:carbohydrate metabolic process"/>
    <property type="evidence" value="ECO:0007669"/>
    <property type="project" value="InterPro"/>
</dbReference>
<evidence type="ECO:0000259" key="7">
    <source>
        <dbReference type="Pfam" id="PF02879"/>
    </source>
</evidence>
<proteinExistence type="predicted"/>
<dbReference type="SUPFAM" id="SSF55957">
    <property type="entry name" value="Phosphoglucomutase, C-terminal domain"/>
    <property type="match status" value="1"/>
</dbReference>
<name>A0A2M7IEQ8_9BACT</name>
<comment type="caution">
    <text evidence="9">The sequence shown here is derived from an EMBL/GenBank/DDBJ whole genome shotgun (WGS) entry which is preliminary data.</text>
</comment>
<dbReference type="PRINTS" id="PR00509">
    <property type="entry name" value="PGMPMM"/>
</dbReference>